<feature type="transmembrane region" description="Helical" evidence="9">
    <location>
        <begin position="332"/>
        <end position="355"/>
    </location>
</feature>
<feature type="transmembrane region" description="Helical" evidence="9">
    <location>
        <begin position="12"/>
        <end position="38"/>
    </location>
</feature>
<feature type="transmembrane region" description="Helical" evidence="9">
    <location>
        <begin position="302"/>
        <end position="320"/>
    </location>
</feature>
<gene>
    <name evidence="11" type="ORF">GYH36_10105</name>
</gene>
<feature type="transmembrane region" description="Helical" evidence="9">
    <location>
        <begin position="107"/>
        <end position="128"/>
    </location>
</feature>
<evidence type="ECO:0000256" key="1">
    <source>
        <dbReference type="ARBA" id="ARBA00004651"/>
    </source>
</evidence>
<feature type="transmembrane region" description="Helical" evidence="9">
    <location>
        <begin position="82"/>
        <end position="101"/>
    </location>
</feature>
<evidence type="ECO:0000256" key="4">
    <source>
        <dbReference type="ARBA" id="ARBA00022475"/>
    </source>
</evidence>
<dbReference type="InterPro" id="IPR036259">
    <property type="entry name" value="MFS_trans_sf"/>
</dbReference>
<dbReference type="EMBL" id="JAAFAN010000029">
    <property type="protein sequence ID" value="NDO89816.1"/>
    <property type="molecule type" value="Genomic_DNA"/>
</dbReference>
<keyword evidence="12" id="KW-1185">Reference proteome</keyword>
<feature type="domain" description="Major facilitator superfamily (MFS) profile" evidence="10">
    <location>
        <begin position="16"/>
        <end position="461"/>
    </location>
</feature>
<keyword evidence="6 9" id="KW-1133">Transmembrane helix</keyword>
<keyword evidence="3" id="KW-0813">Transport</keyword>
<sequence length="503" mass="51834">MMRKSTGGVAPGVWPVAWTTLVGGLGVLFATTVVAVAVEPLAGILDVPLSTIQWISTGYLLALAVVVPIVPWAQQRLGGRHLWVTGLTLFLVASVLAAVAWDAPSLIASRMLQGAAGGVLMPLMTTLVMQAAAGKGLARVMSVVSVPAVLGPILGPVLGGLVLDALDWHWLFLVTAPFALAGIPLALRYLPKDEPTRSAPLDGVGFATMAVGLVAVLLGLSNASKDGGFVHPDVLVPLAGGVVLIAGFAAWTLRRRSDPLVDLRLLRHRPLSSSTTLLFLSGFALYGAMLLIPLYFQQLRGMTPLAAGLLLIPQGVGSLLSRSPAARLAETIGARWVVLVGFVVVAIGTLPFLGATESTDLVLVSAFLLVRGIGLGAVTVPLMALAFEGLARDEVPHASVISRIGQQLGGSFGTAVLAVVLQTGITTAATPAAGFHVAFWWATGFTVLAVVLSLVLPAGGRTPEPGDNDRDARSDAGNDARTSGAAKTSTTATTRAEAEVLVD</sequence>
<comment type="subcellular location">
    <subcellularLocation>
        <location evidence="1">Cell membrane</location>
        <topology evidence="1">Multi-pass membrane protein</topology>
    </subcellularLocation>
</comment>
<dbReference type="Pfam" id="PF07690">
    <property type="entry name" value="MFS_1"/>
    <property type="match status" value="1"/>
</dbReference>
<dbReference type="Gene3D" id="1.20.1250.20">
    <property type="entry name" value="MFS general substrate transporter like domains"/>
    <property type="match status" value="1"/>
</dbReference>
<organism evidence="11 12">
    <name type="scientific">Cellulosimicrobium composti</name>
    <dbReference type="NCBI Taxonomy" id="2672572"/>
    <lineage>
        <taxon>Bacteria</taxon>
        <taxon>Bacillati</taxon>
        <taxon>Actinomycetota</taxon>
        <taxon>Actinomycetes</taxon>
        <taxon>Micrococcales</taxon>
        <taxon>Promicromonosporaceae</taxon>
        <taxon>Cellulosimicrobium</taxon>
    </lineage>
</organism>
<feature type="transmembrane region" description="Helical" evidence="9">
    <location>
        <begin position="168"/>
        <end position="187"/>
    </location>
</feature>
<evidence type="ECO:0000313" key="12">
    <source>
        <dbReference type="Proteomes" id="UP000471672"/>
    </source>
</evidence>
<feature type="transmembrane region" description="Helical" evidence="9">
    <location>
        <begin position="274"/>
        <end position="296"/>
    </location>
</feature>
<feature type="compositionally biased region" description="Basic and acidic residues" evidence="8">
    <location>
        <begin position="467"/>
        <end position="478"/>
    </location>
</feature>
<evidence type="ECO:0000256" key="8">
    <source>
        <dbReference type="SAM" id="MobiDB-lite"/>
    </source>
</evidence>
<dbReference type="Gene3D" id="1.20.1720.10">
    <property type="entry name" value="Multidrug resistance protein D"/>
    <property type="match status" value="1"/>
</dbReference>
<dbReference type="CDD" id="cd17503">
    <property type="entry name" value="MFS_LmrB_MDR_like"/>
    <property type="match status" value="1"/>
</dbReference>
<evidence type="ECO:0000259" key="10">
    <source>
        <dbReference type="PROSITE" id="PS50850"/>
    </source>
</evidence>
<reference evidence="11 12" key="1">
    <citation type="journal article" date="2021" name="Arch. Microbiol.">
        <title>Cellulosimicrobium fucosivorans sp. nov., isolated from San Elijo Lagoon, contains a fucose metabolic pathway linked to carotenoid production.</title>
        <authorList>
            <person name="Aviles F.A."/>
            <person name="Kyndt J.A."/>
        </authorList>
    </citation>
    <scope>NUCLEOTIDE SEQUENCE [LARGE SCALE GENOMIC DNA]</scope>
    <source>
        <strain evidence="11 12">SE3</strain>
    </source>
</reference>
<feature type="transmembrane region" description="Helical" evidence="9">
    <location>
        <begin position="361"/>
        <end position="387"/>
    </location>
</feature>
<feature type="region of interest" description="Disordered" evidence="8">
    <location>
        <begin position="461"/>
        <end position="503"/>
    </location>
</feature>
<name>A0ABX0BE67_9MICO</name>
<feature type="transmembrane region" description="Helical" evidence="9">
    <location>
        <begin position="437"/>
        <end position="456"/>
    </location>
</feature>
<evidence type="ECO:0000313" key="11">
    <source>
        <dbReference type="EMBL" id="NDO89816.1"/>
    </source>
</evidence>
<keyword evidence="5 9" id="KW-0812">Transmembrane</keyword>
<feature type="transmembrane region" description="Helical" evidence="9">
    <location>
        <begin position="199"/>
        <end position="222"/>
    </location>
</feature>
<dbReference type="InterPro" id="IPR011701">
    <property type="entry name" value="MFS"/>
</dbReference>
<evidence type="ECO:0000256" key="3">
    <source>
        <dbReference type="ARBA" id="ARBA00022448"/>
    </source>
</evidence>
<evidence type="ECO:0000256" key="9">
    <source>
        <dbReference type="SAM" id="Phobius"/>
    </source>
</evidence>
<dbReference type="SUPFAM" id="SSF103473">
    <property type="entry name" value="MFS general substrate transporter"/>
    <property type="match status" value="1"/>
</dbReference>
<comment type="similarity">
    <text evidence="2">Belongs to the major facilitator superfamily. EmrB family.</text>
</comment>
<dbReference type="PANTHER" id="PTHR42718">
    <property type="entry name" value="MAJOR FACILITATOR SUPERFAMILY MULTIDRUG TRANSPORTER MFSC"/>
    <property type="match status" value="1"/>
</dbReference>
<dbReference type="NCBIfam" id="TIGR00711">
    <property type="entry name" value="efflux_EmrB"/>
    <property type="match status" value="1"/>
</dbReference>
<evidence type="ECO:0000256" key="2">
    <source>
        <dbReference type="ARBA" id="ARBA00008537"/>
    </source>
</evidence>
<feature type="compositionally biased region" description="Low complexity" evidence="8">
    <location>
        <begin position="480"/>
        <end position="495"/>
    </location>
</feature>
<feature type="transmembrane region" description="Helical" evidence="9">
    <location>
        <begin position="408"/>
        <end position="425"/>
    </location>
</feature>
<dbReference type="Proteomes" id="UP000471672">
    <property type="component" value="Unassembled WGS sequence"/>
</dbReference>
<evidence type="ECO:0000256" key="5">
    <source>
        <dbReference type="ARBA" id="ARBA00022692"/>
    </source>
</evidence>
<dbReference type="InterPro" id="IPR020846">
    <property type="entry name" value="MFS_dom"/>
</dbReference>
<feature type="transmembrane region" description="Helical" evidence="9">
    <location>
        <begin position="234"/>
        <end position="253"/>
    </location>
</feature>
<dbReference type="PANTHER" id="PTHR42718:SF9">
    <property type="entry name" value="MAJOR FACILITATOR SUPERFAMILY MULTIDRUG TRANSPORTER MFSC"/>
    <property type="match status" value="1"/>
</dbReference>
<accession>A0ABX0BE67</accession>
<comment type="caution">
    <text evidence="11">The sequence shown here is derived from an EMBL/GenBank/DDBJ whole genome shotgun (WGS) entry which is preliminary data.</text>
</comment>
<proteinExistence type="inferred from homology"/>
<dbReference type="PROSITE" id="PS50850">
    <property type="entry name" value="MFS"/>
    <property type="match status" value="1"/>
</dbReference>
<keyword evidence="7 9" id="KW-0472">Membrane</keyword>
<protein>
    <submittedName>
        <fullName evidence="11">DHA2 family efflux MFS transporter permease subunit</fullName>
    </submittedName>
</protein>
<keyword evidence="4" id="KW-1003">Cell membrane</keyword>
<dbReference type="InterPro" id="IPR004638">
    <property type="entry name" value="EmrB-like"/>
</dbReference>
<evidence type="ECO:0000256" key="6">
    <source>
        <dbReference type="ARBA" id="ARBA00022989"/>
    </source>
</evidence>
<feature type="transmembrane region" description="Helical" evidence="9">
    <location>
        <begin position="50"/>
        <end position="70"/>
    </location>
</feature>
<evidence type="ECO:0000256" key="7">
    <source>
        <dbReference type="ARBA" id="ARBA00023136"/>
    </source>
</evidence>
<feature type="transmembrane region" description="Helical" evidence="9">
    <location>
        <begin position="140"/>
        <end position="162"/>
    </location>
</feature>